<gene>
    <name evidence="4" type="ordered locus">Clocl_0443</name>
</gene>
<feature type="compositionally biased region" description="Polar residues" evidence="2">
    <location>
        <begin position="511"/>
        <end position="531"/>
    </location>
</feature>
<feature type="compositionally biased region" description="Gly residues" evidence="2">
    <location>
        <begin position="436"/>
        <end position="470"/>
    </location>
</feature>
<feature type="coiled-coil region" evidence="1">
    <location>
        <begin position="164"/>
        <end position="240"/>
    </location>
</feature>
<feature type="transmembrane region" description="Helical" evidence="3">
    <location>
        <begin position="21"/>
        <end position="51"/>
    </location>
</feature>
<organism evidence="4 5">
    <name type="scientific">Acetivibrio clariflavus (strain DSM 19732 / NBRC 101661 / EBR45)</name>
    <name type="common">Clostridium clariflavum</name>
    <dbReference type="NCBI Taxonomy" id="720554"/>
    <lineage>
        <taxon>Bacteria</taxon>
        <taxon>Bacillati</taxon>
        <taxon>Bacillota</taxon>
        <taxon>Clostridia</taxon>
        <taxon>Eubacteriales</taxon>
        <taxon>Oscillospiraceae</taxon>
        <taxon>Acetivibrio</taxon>
    </lineage>
</organism>
<name>G8LSB0_ACECE</name>
<dbReference type="HOGENOM" id="CLU_551759_0_0_9"/>
<feature type="region of interest" description="Disordered" evidence="2">
    <location>
        <begin position="385"/>
        <end position="540"/>
    </location>
</feature>
<evidence type="ECO:0000256" key="2">
    <source>
        <dbReference type="SAM" id="MobiDB-lite"/>
    </source>
</evidence>
<reference evidence="5" key="1">
    <citation type="submission" date="2011-12" db="EMBL/GenBank/DDBJ databases">
        <title>Complete sequence of Clostridium clariflavum DSM 19732.</title>
        <authorList>
            <consortium name="US DOE Joint Genome Institute"/>
            <person name="Lucas S."/>
            <person name="Han J."/>
            <person name="Lapidus A."/>
            <person name="Cheng J.-F."/>
            <person name="Goodwin L."/>
            <person name="Pitluck S."/>
            <person name="Peters L."/>
            <person name="Teshima H."/>
            <person name="Detter J.C."/>
            <person name="Han C."/>
            <person name="Tapia R."/>
            <person name="Land M."/>
            <person name="Hauser L."/>
            <person name="Kyrpides N."/>
            <person name="Ivanova N."/>
            <person name="Pagani I."/>
            <person name="Kitzmiller T."/>
            <person name="Lynd L."/>
            <person name="Izquierdo J."/>
            <person name="Woyke T."/>
        </authorList>
    </citation>
    <scope>NUCLEOTIDE SEQUENCE [LARGE SCALE GENOMIC DNA]</scope>
    <source>
        <strain evidence="5">DSM 19732 / NBRC 101661 / EBR45</strain>
    </source>
</reference>
<dbReference type="OrthoDB" id="1715639at2"/>
<dbReference type="PANTHER" id="PTHR40903">
    <property type="entry name" value="GLYCINE-RICH CELL WALL STRUCTURAL PROTEIN 1-LIKE"/>
    <property type="match status" value="1"/>
</dbReference>
<feature type="compositionally biased region" description="Low complexity" evidence="2">
    <location>
        <begin position="412"/>
        <end position="435"/>
    </location>
</feature>
<evidence type="ECO:0000256" key="1">
    <source>
        <dbReference type="SAM" id="Coils"/>
    </source>
</evidence>
<feature type="coiled-coil region" evidence="1">
    <location>
        <begin position="267"/>
        <end position="309"/>
    </location>
</feature>
<proteinExistence type="predicted"/>
<dbReference type="KEGG" id="ccl:Clocl_0443"/>
<evidence type="ECO:0000313" key="5">
    <source>
        <dbReference type="Proteomes" id="UP000005435"/>
    </source>
</evidence>
<dbReference type="PANTHER" id="PTHR40903:SF1">
    <property type="entry name" value="HYPHALLY REGULATED CELL WALL PROTEIN 3"/>
    <property type="match status" value="1"/>
</dbReference>
<feature type="transmembrane region" description="Helical" evidence="3">
    <location>
        <begin position="57"/>
        <end position="75"/>
    </location>
</feature>
<accession>G8LSB0</accession>
<keyword evidence="3" id="KW-0812">Transmembrane</keyword>
<evidence type="ECO:0000256" key="3">
    <source>
        <dbReference type="SAM" id="Phobius"/>
    </source>
</evidence>
<keyword evidence="3" id="KW-1133">Transmembrane helix</keyword>
<evidence type="ECO:0000313" key="4">
    <source>
        <dbReference type="EMBL" id="AEV67171.1"/>
    </source>
</evidence>
<dbReference type="eggNOG" id="COG4942">
    <property type="taxonomic scope" value="Bacteria"/>
</dbReference>
<dbReference type="STRING" id="720554.Clocl_0443"/>
<keyword evidence="3" id="KW-0472">Membrane</keyword>
<feature type="transmembrane region" description="Helical" evidence="3">
    <location>
        <begin position="134"/>
        <end position="153"/>
    </location>
</feature>
<dbReference type="EMBL" id="CP003065">
    <property type="protein sequence ID" value="AEV67171.1"/>
    <property type="molecule type" value="Genomic_DNA"/>
</dbReference>
<dbReference type="eggNOG" id="COG3064">
    <property type="taxonomic scope" value="Bacteria"/>
</dbReference>
<sequence precursor="true">MDIREILMAIRPLKRRMHLNNAFLCWTYGFILAGILSFSVSTAALFFPIPFVKDKLIGIYSFIISTSLVVSLFLGPKTVKTLQVADSLGLKERLITAYQLQNEKGTLVEMQRKDAIKALSGVDFRKLYSLKVPVVKMLIGFALLATVFVTSLIPTSAKDKAGIKENIINEAKSQSEKIDEKRKEIKKSSVVSDKKLEEINKKVDELLKELNQAKDEEDALKSLSKAKHELEKLKNSTMRQDLEKISEKLSANALSKDLSEALKEGDSDKIDKAIEEMKEKLKNADKEELNNLAEKLEEASGEITDEKLKEDLTELSEAIKSGNINSAINNLDTFSMDLSKSVENSTESLSALQQSENMAIDQLTELLDNSKYAVAKQAGIRLSVAPSGSQQGGSQNGNVQQGSQAGSGGQSGSQNGSENQSSQNGQSSQGNQSGQNGQGGKGGQGNQSGQGVQGGQGGQNGQNAGGGVGEGSSNADAGYRDGESSGGAKKPGSKKEEKYESIYAPSRLGGDSQSSKVNGTKNDGGQSQWNDVKSIPFGESSKVPYSEVYSQYKDEAMSGLMEAQIPSGMKDMVRDYFSVLE</sequence>
<dbReference type="AlphaFoldDB" id="G8LSB0"/>
<reference evidence="4 5" key="2">
    <citation type="journal article" date="2012" name="Stand. Genomic Sci.">
        <title>Complete Genome Sequence of Clostridium clariflavum DSM 19732.</title>
        <authorList>
            <person name="Izquierdo J.A."/>
            <person name="Goodwin L."/>
            <person name="Davenport K.W."/>
            <person name="Teshima H."/>
            <person name="Bruce D."/>
            <person name="Detter C."/>
            <person name="Tapia R."/>
            <person name="Han S."/>
            <person name="Land M."/>
            <person name="Hauser L."/>
            <person name="Jeffries C.D."/>
            <person name="Han J."/>
            <person name="Pitluck S."/>
            <person name="Nolan M."/>
            <person name="Chen A."/>
            <person name="Huntemann M."/>
            <person name="Mavromatis K."/>
            <person name="Mikhailova N."/>
            <person name="Liolios K."/>
            <person name="Woyke T."/>
            <person name="Lynd L.R."/>
        </authorList>
    </citation>
    <scope>NUCLEOTIDE SEQUENCE [LARGE SCALE GENOMIC DNA]</scope>
    <source>
        <strain evidence="5">DSM 19732 / NBRC 101661 / EBR45</strain>
    </source>
</reference>
<dbReference type="RefSeq" id="WP_014253803.1">
    <property type="nucleotide sequence ID" value="NC_016627.1"/>
</dbReference>
<protein>
    <submittedName>
        <fullName evidence="4">Uncharacterized protein</fullName>
    </submittedName>
</protein>
<keyword evidence="1" id="KW-0175">Coiled coil</keyword>
<dbReference type="Proteomes" id="UP000005435">
    <property type="component" value="Chromosome"/>
</dbReference>
<keyword evidence="5" id="KW-1185">Reference proteome</keyword>